<dbReference type="Proteomes" id="UP000001542">
    <property type="component" value="Unassembled WGS sequence"/>
</dbReference>
<dbReference type="InParanoid" id="A2F779"/>
<dbReference type="Gene3D" id="1.25.40.10">
    <property type="entry name" value="Tetratricopeptide repeat domain"/>
    <property type="match status" value="1"/>
</dbReference>
<dbReference type="Gene3D" id="3.30.70.330">
    <property type="match status" value="2"/>
</dbReference>
<dbReference type="SUPFAM" id="SSF48452">
    <property type="entry name" value="TPR-like"/>
    <property type="match status" value="1"/>
</dbReference>
<dbReference type="InterPro" id="IPR035979">
    <property type="entry name" value="RBD_domain_sf"/>
</dbReference>
<dbReference type="InterPro" id="IPR011990">
    <property type="entry name" value="TPR-like_helical_dom_sf"/>
</dbReference>
<name>A2F779_TRIV3</name>
<dbReference type="SMR" id="A2F779"/>
<dbReference type="PROSITE" id="PS50102">
    <property type="entry name" value="RRM"/>
    <property type="match status" value="1"/>
</dbReference>
<dbReference type="GO" id="GO:0003723">
    <property type="term" value="F:RNA binding"/>
    <property type="evidence" value="ECO:0000318"/>
    <property type="project" value="GO_Central"/>
</dbReference>
<dbReference type="EMBL" id="DS113644">
    <property type="protein sequence ID" value="EAX99246.1"/>
    <property type="molecule type" value="Genomic_DNA"/>
</dbReference>
<keyword evidence="5" id="KW-1185">Reference proteome</keyword>
<feature type="region of interest" description="Disordered" evidence="2">
    <location>
        <begin position="566"/>
        <end position="599"/>
    </location>
</feature>
<gene>
    <name evidence="4" type="ORF">TVAG_296310</name>
</gene>
<sequence>MNINDLLSHFKDPDELGKIIDDVKSSQDKNDLFNLIFQASEKIALPERIYIQTLQDNFNEKLLQRALLDYPSSLNLILMKLEHSEDKLKVIKDAITQIGTFSPEIWDKYREISPDNSDEIFKQELSCLIIDRDVIEMENMDLDVELNEDSQKIIDLLQIHHFDFTKISTAIAFVRDFPSITNFEWCLNYHPYNQTIWQSYLTIYPNDKNISDRSIRFCFKSGRIWAMRLLFDQNIDFNNYKYIDNALDGRILIGKLCSLDPENTEFYVNNILKLKVFQETDCFVTACIILDEYYIANNKKSERRNILFNLTEKFPQRSDLWLRRIEFERNFEPNIENVRKIYENAFRILQNDKSRLIDSWMAFEAERGNDFDRILLCLTELEAEKELNSKKNEISEDHDNKTVFVTGYDSNTTTRDDLFNFLSEFGEIKRLTMKNKFSFCEYAKIEDADNAIKNCQNKLFNDAKVSISPHVNKEKHTLYIRYDPKSDIQTLVNFLKQKSGVNNITYRFAKNNKDEINDSGLEKRGWGFLDVNSETDANKLLLMNGKLFNNFALRVEIAKHNKKEAFDIKKSKPPKIPQPAPKVYNKEKNDEEAKKLFGF</sequence>
<evidence type="ECO:0000313" key="4">
    <source>
        <dbReference type="EMBL" id="EAX99246.1"/>
    </source>
</evidence>
<dbReference type="VEuPathDB" id="TrichDB:TVAGG3_0162080"/>
<dbReference type="Pfam" id="PF00076">
    <property type="entry name" value="RRM_1"/>
    <property type="match status" value="1"/>
</dbReference>
<evidence type="ECO:0000256" key="1">
    <source>
        <dbReference type="PROSITE-ProRule" id="PRU00176"/>
    </source>
</evidence>
<evidence type="ECO:0000259" key="3">
    <source>
        <dbReference type="PROSITE" id="PS50102"/>
    </source>
</evidence>
<accession>A2F779</accession>
<evidence type="ECO:0000313" key="5">
    <source>
        <dbReference type="Proteomes" id="UP000001542"/>
    </source>
</evidence>
<dbReference type="InterPro" id="IPR012677">
    <property type="entry name" value="Nucleotide-bd_a/b_plait_sf"/>
</dbReference>
<dbReference type="SUPFAM" id="SSF54928">
    <property type="entry name" value="RNA-binding domain, RBD"/>
    <property type="match status" value="2"/>
</dbReference>
<organism evidence="4 5">
    <name type="scientific">Trichomonas vaginalis (strain ATCC PRA-98 / G3)</name>
    <dbReference type="NCBI Taxonomy" id="412133"/>
    <lineage>
        <taxon>Eukaryota</taxon>
        <taxon>Metamonada</taxon>
        <taxon>Parabasalia</taxon>
        <taxon>Trichomonadida</taxon>
        <taxon>Trichomonadidae</taxon>
        <taxon>Trichomonas</taxon>
    </lineage>
</organism>
<feature type="domain" description="RRM" evidence="3">
    <location>
        <begin position="401"/>
        <end position="485"/>
    </location>
</feature>
<keyword evidence="1" id="KW-0694">RNA-binding</keyword>
<reference evidence="4" key="1">
    <citation type="submission" date="2006-10" db="EMBL/GenBank/DDBJ databases">
        <authorList>
            <person name="Amadeo P."/>
            <person name="Zhao Q."/>
            <person name="Wortman J."/>
            <person name="Fraser-Liggett C."/>
            <person name="Carlton J."/>
        </authorList>
    </citation>
    <scope>NUCLEOTIDE SEQUENCE</scope>
    <source>
        <strain evidence="4">G3</strain>
    </source>
</reference>
<dbReference type="OrthoDB" id="439808at2759"/>
<proteinExistence type="predicted"/>
<dbReference type="RefSeq" id="XP_001312176.1">
    <property type="nucleotide sequence ID" value="XM_001312175.1"/>
</dbReference>
<protein>
    <recommendedName>
        <fullName evidence="3">RRM domain-containing protein</fullName>
    </recommendedName>
</protein>
<dbReference type="AlphaFoldDB" id="A2F779"/>
<dbReference type="VEuPathDB" id="TrichDB:TVAG_296310"/>
<dbReference type="InterPro" id="IPR000504">
    <property type="entry name" value="RRM_dom"/>
</dbReference>
<reference evidence="4" key="2">
    <citation type="journal article" date="2007" name="Science">
        <title>Draft genome sequence of the sexually transmitted pathogen Trichomonas vaginalis.</title>
        <authorList>
            <person name="Carlton J.M."/>
            <person name="Hirt R.P."/>
            <person name="Silva J.C."/>
            <person name="Delcher A.L."/>
            <person name="Schatz M."/>
            <person name="Zhao Q."/>
            <person name="Wortman J.R."/>
            <person name="Bidwell S.L."/>
            <person name="Alsmark U.C.M."/>
            <person name="Besteiro S."/>
            <person name="Sicheritz-Ponten T."/>
            <person name="Noel C.J."/>
            <person name="Dacks J.B."/>
            <person name="Foster P.G."/>
            <person name="Simillion C."/>
            <person name="Van de Peer Y."/>
            <person name="Miranda-Saavedra D."/>
            <person name="Barton G.J."/>
            <person name="Westrop G.D."/>
            <person name="Mueller S."/>
            <person name="Dessi D."/>
            <person name="Fiori P.L."/>
            <person name="Ren Q."/>
            <person name="Paulsen I."/>
            <person name="Zhang H."/>
            <person name="Bastida-Corcuera F.D."/>
            <person name="Simoes-Barbosa A."/>
            <person name="Brown M.T."/>
            <person name="Hayes R.D."/>
            <person name="Mukherjee M."/>
            <person name="Okumura C.Y."/>
            <person name="Schneider R."/>
            <person name="Smith A.J."/>
            <person name="Vanacova S."/>
            <person name="Villalvazo M."/>
            <person name="Haas B.J."/>
            <person name="Pertea M."/>
            <person name="Feldblyum T.V."/>
            <person name="Utterback T.R."/>
            <person name="Shu C.L."/>
            <person name="Osoegawa K."/>
            <person name="de Jong P.J."/>
            <person name="Hrdy I."/>
            <person name="Horvathova L."/>
            <person name="Zubacova Z."/>
            <person name="Dolezal P."/>
            <person name="Malik S.B."/>
            <person name="Logsdon J.M. Jr."/>
            <person name="Henze K."/>
            <person name="Gupta A."/>
            <person name="Wang C.C."/>
            <person name="Dunne R.L."/>
            <person name="Upcroft J.A."/>
            <person name="Upcroft P."/>
            <person name="White O."/>
            <person name="Salzberg S.L."/>
            <person name="Tang P."/>
            <person name="Chiu C.-H."/>
            <person name="Lee Y.-S."/>
            <person name="Embley T.M."/>
            <person name="Coombs G.H."/>
            <person name="Mottram J.C."/>
            <person name="Tachezy J."/>
            <person name="Fraser-Liggett C.M."/>
            <person name="Johnson P.J."/>
        </authorList>
    </citation>
    <scope>NUCLEOTIDE SEQUENCE [LARGE SCALE GENOMIC DNA]</scope>
    <source>
        <strain evidence="4">G3</strain>
    </source>
</reference>
<evidence type="ECO:0000256" key="2">
    <source>
        <dbReference type="SAM" id="MobiDB-lite"/>
    </source>
</evidence>
<feature type="compositionally biased region" description="Basic and acidic residues" evidence="2">
    <location>
        <begin position="584"/>
        <end position="599"/>
    </location>
</feature>
<dbReference type="KEGG" id="tva:4757052"/>
<dbReference type="SMART" id="SM00360">
    <property type="entry name" value="RRM"/>
    <property type="match status" value="2"/>
</dbReference>